<evidence type="ECO:0000256" key="7">
    <source>
        <dbReference type="SAM" id="Phobius"/>
    </source>
</evidence>
<evidence type="ECO:0000256" key="1">
    <source>
        <dbReference type="ARBA" id="ARBA00004651"/>
    </source>
</evidence>
<comment type="similarity">
    <text evidence="2">Belongs to the peptidase A24 family.</text>
</comment>
<evidence type="ECO:0000259" key="8">
    <source>
        <dbReference type="Pfam" id="PF01478"/>
    </source>
</evidence>
<feature type="domain" description="Prepilin peptidase A24 N-terminal" evidence="9">
    <location>
        <begin position="12"/>
        <end position="92"/>
    </location>
</feature>
<evidence type="ECO:0000256" key="5">
    <source>
        <dbReference type="ARBA" id="ARBA00022989"/>
    </source>
</evidence>
<name>A0A1G2U0X8_9BACT</name>
<evidence type="ECO:0000256" key="3">
    <source>
        <dbReference type="ARBA" id="ARBA00022475"/>
    </source>
</evidence>
<feature type="transmembrane region" description="Helical" evidence="7">
    <location>
        <begin position="168"/>
        <end position="188"/>
    </location>
</feature>
<feature type="transmembrane region" description="Helical" evidence="7">
    <location>
        <begin position="138"/>
        <end position="162"/>
    </location>
</feature>
<dbReference type="InterPro" id="IPR050882">
    <property type="entry name" value="Prepilin_peptidase/N-MTase"/>
</dbReference>
<comment type="subcellular location">
    <subcellularLocation>
        <location evidence="1">Cell membrane</location>
        <topology evidence="1">Multi-pass membrane protein</topology>
    </subcellularLocation>
</comment>
<dbReference type="Pfam" id="PF06750">
    <property type="entry name" value="A24_N_bact"/>
    <property type="match status" value="1"/>
</dbReference>
<feature type="transmembrane region" description="Helical" evidence="7">
    <location>
        <begin position="200"/>
        <end position="224"/>
    </location>
</feature>
<reference evidence="10 11" key="1">
    <citation type="journal article" date="2016" name="Nat. Commun.">
        <title>Thousands of microbial genomes shed light on interconnected biogeochemical processes in an aquifer system.</title>
        <authorList>
            <person name="Anantharaman K."/>
            <person name="Brown C.T."/>
            <person name="Hug L.A."/>
            <person name="Sharon I."/>
            <person name="Castelle C.J."/>
            <person name="Probst A.J."/>
            <person name="Thomas B.C."/>
            <person name="Singh A."/>
            <person name="Wilkins M.J."/>
            <person name="Karaoz U."/>
            <person name="Brodie E.L."/>
            <person name="Williams K.H."/>
            <person name="Hubbard S.S."/>
            <person name="Banfield J.F."/>
        </authorList>
    </citation>
    <scope>NUCLEOTIDE SEQUENCE [LARGE SCALE GENOMIC DNA]</scope>
</reference>
<dbReference type="GO" id="GO:0004190">
    <property type="term" value="F:aspartic-type endopeptidase activity"/>
    <property type="evidence" value="ECO:0007669"/>
    <property type="project" value="InterPro"/>
</dbReference>
<organism evidence="10 11">
    <name type="scientific">Candidatus Zambryskibacteria bacterium RIFCSPLOWO2_01_FULL_43_17</name>
    <dbReference type="NCBI Taxonomy" id="1802760"/>
    <lineage>
        <taxon>Bacteria</taxon>
        <taxon>Candidatus Zambryskiibacteriota</taxon>
    </lineage>
</organism>
<feature type="transmembrane region" description="Helical" evidence="7">
    <location>
        <begin position="104"/>
        <end position="126"/>
    </location>
</feature>
<dbReference type="InterPro" id="IPR010627">
    <property type="entry name" value="Prepilin_pept_A24_N"/>
</dbReference>
<comment type="caution">
    <text evidence="10">The sequence shown here is derived from an EMBL/GenBank/DDBJ whole genome shotgun (WGS) entry which is preliminary data.</text>
</comment>
<gene>
    <name evidence="10" type="ORF">A2920_02330</name>
</gene>
<dbReference type="GO" id="GO:0005886">
    <property type="term" value="C:plasma membrane"/>
    <property type="evidence" value="ECO:0007669"/>
    <property type="project" value="UniProtKB-SubCell"/>
</dbReference>
<keyword evidence="3" id="KW-1003">Cell membrane</keyword>
<evidence type="ECO:0000256" key="2">
    <source>
        <dbReference type="ARBA" id="ARBA00005801"/>
    </source>
</evidence>
<dbReference type="PANTHER" id="PTHR30487:SF0">
    <property type="entry name" value="PREPILIN LEADER PEPTIDASE_N-METHYLTRANSFERASE-RELATED"/>
    <property type="match status" value="1"/>
</dbReference>
<evidence type="ECO:0000256" key="6">
    <source>
        <dbReference type="ARBA" id="ARBA00023136"/>
    </source>
</evidence>
<keyword evidence="6 7" id="KW-0472">Membrane</keyword>
<evidence type="ECO:0008006" key="12">
    <source>
        <dbReference type="Google" id="ProtNLM"/>
    </source>
</evidence>
<dbReference type="GO" id="GO:0006465">
    <property type="term" value="P:signal peptide processing"/>
    <property type="evidence" value="ECO:0007669"/>
    <property type="project" value="TreeGrafter"/>
</dbReference>
<accession>A0A1G2U0X8</accession>
<feature type="domain" description="Prepilin type IV endopeptidase peptidase" evidence="8">
    <location>
        <begin position="113"/>
        <end position="222"/>
    </location>
</feature>
<feature type="transmembrane region" description="Helical" evidence="7">
    <location>
        <begin position="6"/>
        <end position="27"/>
    </location>
</feature>
<dbReference type="Gene3D" id="1.20.120.1220">
    <property type="match status" value="1"/>
</dbReference>
<feature type="transmembrane region" description="Helical" evidence="7">
    <location>
        <begin position="75"/>
        <end position="92"/>
    </location>
</feature>
<dbReference type="PANTHER" id="PTHR30487">
    <property type="entry name" value="TYPE 4 PREPILIN-LIKE PROTEINS LEADER PEPTIDE-PROCESSING ENZYME"/>
    <property type="match status" value="1"/>
</dbReference>
<dbReference type="Proteomes" id="UP000179283">
    <property type="component" value="Unassembled WGS sequence"/>
</dbReference>
<protein>
    <recommendedName>
        <fullName evidence="12">Peptidase A24A N-terminal domain-containing protein</fullName>
    </recommendedName>
</protein>
<evidence type="ECO:0000313" key="10">
    <source>
        <dbReference type="EMBL" id="OHB03186.1"/>
    </source>
</evidence>
<evidence type="ECO:0000259" key="9">
    <source>
        <dbReference type="Pfam" id="PF06750"/>
    </source>
</evidence>
<evidence type="ECO:0000313" key="11">
    <source>
        <dbReference type="Proteomes" id="UP000179283"/>
    </source>
</evidence>
<sequence length="272" mass="29699">MESLLSLFSFAFGAIIGSFLNVVIFRFNTGKTIGGRSCCASCGRTLSWFELIPLFSFISLGGKCRKCKSSISSQYILVEFFTGLLFLLVALKELSFFSDLSPESVLGVVVGWLVVAILMVVFFYDLKHMIIPDSLSQTLFLVAVGNFVLNLFLFNAGVGYAYAHLTSALIFAGFLGLLWLISGGRWIGLGDAKLATSLGLLLPLSSGLSALAFAFWIGASVALVKIAHTRLSESQKRITMKTEIPFAPFLIAGFILSYFMQSDIFHISNLFL</sequence>
<dbReference type="AlphaFoldDB" id="A0A1G2U0X8"/>
<proteinExistence type="inferred from homology"/>
<keyword evidence="5 7" id="KW-1133">Transmembrane helix</keyword>
<dbReference type="EMBL" id="MHWD01000025">
    <property type="protein sequence ID" value="OHB03186.1"/>
    <property type="molecule type" value="Genomic_DNA"/>
</dbReference>
<dbReference type="InterPro" id="IPR000045">
    <property type="entry name" value="Prepilin_IV_endopep_pep"/>
</dbReference>
<keyword evidence="4 7" id="KW-0812">Transmembrane</keyword>
<dbReference type="Pfam" id="PF01478">
    <property type="entry name" value="Peptidase_A24"/>
    <property type="match status" value="1"/>
</dbReference>
<evidence type="ECO:0000256" key="4">
    <source>
        <dbReference type="ARBA" id="ARBA00022692"/>
    </source>
</evidence>
<feature type="transmembrane region" description="Helical" evidence="7">
    <location>
        <begin position="244"/>
        <end position="260"/>
    </location>
</feature>